<protein>
    <submittedName>
        <fullName evidence="1">Uu.00g063960.m01.CDS01</fullName>
    </submittedName>
</protein>
<reference evidence="1" key="1">
    <citation type="submission" date="2023-10" db="EMBL/GenBank/DDBJ databases">
        <authorList>
            <person name="Hackl T."/>
        </authorList>
    </citation>
    <scope>NUCLEOTIDE SEQUENCE</scope>
</reference>
<sequence length="87" mass="9933">MDNPEITPPKEPLIQWTERDIYKSVSTSRYTVAEKDPGDPRGHRLVSKMDEDYSPAGDISSQLLLYRLVAVFGMPPANDELDDYYQV</sequence>
<accession>A0AAI8VTG4</accession>
<name>A0AAI8VTG4_9PEZI</name>
<evidence type="ECO:0000313" key="1">
    <source>
        <dbReference type="EMBL" id="CAJ2510771.1"/>
    </source>
</evidence>
<proteinExistence type="predicted"/>
<gene>
    <name evidence="1" type="ORF">KHLLAP_LOCUS11239</name>
</gene>
<dbReference type="AlphaFoldDB" id="A0AAI8VTG4"/>
<evidence type="ECO:0000313" key="2">
    <source>
        <dbReference type="Proteomes" id="UP001295740"/>
    </source>
</evidence>
<comment type="caution">
    <text evidence="1">The sequence shown here is derived from an EMBL/GenBank/DDBJ whole genome shotgun (WGS) entry which is preliminary data.</text>
</comment>
<keyword evidence="2" id="KW-1185">Reference proteome</keyword>
<dbReference type="EMBL" id="CAUWAG010000018">
    <property type="protein sequence ID" value="CAJ2510771.1"/>
    <property type="molecule type" value="Genomic_DNA"/>
</dbReference>
<organism evidence="1 2">
    <name type="scientific">Anthostomella pinea</name>
    <dbReference type="NCBI Taxonomy" id="933095"/>
    <lineage>
        <taxon>Eukaryota</taxon>
        <taxon>Fungi</taxon>
        <taxon>Dikarya</taxon>
        <taxon>Ascomycota</taxon>
        <taxon>Pezizomycotina</taxon>
        <taxon>Sordariomycetes</taxon>
        <taxon>Xylariomycetidae</taxon>
        <taxon>Xylariales</taxon>
        <taxon>Xylariaceae</taxon>
        <taxon>Anthostomella</taxon>
    </lineage>
</organism>
<dbReference type="Proteomes" id="UP001295740">
    <property type="component" value="Unassembled WGS sequence"/>
</dbReference>